<dbReference type="Proteomes" id="UP000053766">
    <property type="component" value="Unassembled WGS sequence"/>
</dbReference>
<reference evidence="3" key="2">
    <citation type="journal article" date="2016" name="Sci. Rep.">
        <title>Dictyocaulus viviparus genome, variome and transcriptome elucidate lungworm biology and support future intervention.</title>
        <authorList>
            <person name="McNulty S.N."/>
            <person name="Strube C."/>
            <person name="Rosa B.A."/>
            <person name="Martin J.C."/>
            <person name="Tyagi R."/>
            <person name="Choi Y.J."/>
            <person name="Wang Q."/>
            <person name="Hallsworth Pepin K."/>
            <person name="Zhang X."/>
            <person name="Ozersky P."/>
            <person name="Wilson R.K."/>
            <person name="Sternberg P.W."/>
            <person name="Gasser R.B."/>
            <person name="Mitreva M."/>
        </authorList>
    </citation>
    <scope>NUCLEOTIDE SEQUENCE [LARGE SCALE GENOMIC DNA]</scope>
    <source>
        <strain evidence="3">HannoverDv2000</strain>
    </source>
</reference>
<accession>A0A0D8XS25</accession>
<evidence type="ECO:0000256" key="1">
    <source>
        <dbReference type="SAM" id="MobiDB-lite"/>
    </source>
</evidence>
<dbReference type="EMBL" id="KN716344">
    <property type="protein sequence ID" value="KJH46602.1"/>
    <property type="molecule type" value="Genomic_DNA"/>
</dbReference>
<name>A0A0D8XS25_DICVI</name>
<gene>
    <name evidence="2" type="ORF">DICVIV_07347</name>
</gene>
<evidence type="ECO:0000313" key="2">
    <source>
        <dbReference type="EMBL" id="KJH46602.1"/>
    </source>
</evidence>
<sequence length="101" mass="11775">MFIWMLLPLVKVSTRPIKLPFIKNGNDSVESSHQNRSFIDLAAEKRPKQSITAVIIDPSMFISLRENDWRDNHPKKIIIWSPESSHHPDFGKSYFKGRSLR</sequence>
<organism evidence="2 3">
    <name type="scientific">Dictyocaulus viviparus</name>
    <name type="common">Bovine lungworm</name>
    <dbReference type="NCBI Taxonomy" id="29172"/>
    <lineage>
        <taxon>Eukaryota</taxon>
        <taxon>Metazoa</taxon>
        <taxon>Ecdysozoa</taxon>
        <taxon>Nematoda</taxon>
        <taxon>Chromadorea</taxon>
        <taxon>Rhabditida</taxon>
        <taxon>Rhabditina</taxon>
        <taxon>Rhabditomorpha</taxon>
        <taxon>Strongyloidea</taxon>
        <taxon>Metastrongylidae</taxon>
        <taxon>Dictyocaulus</taxon>
    </lineage>
</organism>
<dbReference type="OrthoDB" id="5870974at2759"/>
<feature type="region of interest" description="Disordered" evidence="1">
    <location>
        <begin position="82"/>
        <end position="101"/>
    </location>
</feature>
<reference evidence="2 3" key="1">
    <citation type="submission" date="2013-11" db="EMBL/GenBank/DDBJ databases">
        <title>Draft genome of the bovine lungworm Dictyocaulus viviparus.</title>
        <authorList>
            <person name="Mitreva M."/>
        </authorList>
    </citation>
    <scope>NUCLEOTIDE SEQUENCE [LARGE SCALE GENOMIC DNA]</scope>
    <source>
        <strain evidence="2 3">HannoverDv2000</strain>
    </source>
</reference>
<protein>
    <submittedName>
        <fullName evidence="2">Uncharacterized protein</fullName>
    </submittedName>
</protein>
<proteinExistence type="predicted"/>
<evidence type="ECO:0000313" key="3">
    <source>
        <dbReference type="Proteomes" id="UP000053766"/>
    </source>
</evidence>
<dbReference type="AlphaFoldDB" id="A0A0D8XS25"/>
<keyword evidence="3" id="KW-1185">Reference proteome</keyword>